<dbReference type="InterPro" id="IPR017475">
    <property type="entry name" value="EPS_sugar_tfrase"/>
</dbReference>
<proteinExistence type="inferred from homology"/>
<feature type="transmembrane region" description="Helical" evidence="8">
    <location>
        <begin position="68"/>
        <end position="87"/>
    </location>
</feature>
<dbReference type="NCBIfam" id="TIGR03025">
    <property type="entry name" value="EPS_sugtrans"/>
    <property type="match status" value="1"/>
</dbReference>
<dbReference type="GO" id="GO:0089702">
    <property type="term" value="F:undecaprenyl-phosphate glucose phosphotransferase activity"/>
    <property type="evidence" value="ECO:0007669"/>
    <property type="project" value="TreeGrafter"/>
</dbReference>
<sequence>MFRHPLLHLLGDSLRVALALGIVALWPLSGELAMPPVTDMLVLAAVLLVCAAVTDVHEQRAGGTMPGIGGTVLAVLAASVLLVPLHAEAGVLSRHELTAMWVLLWFALLRAGSTVAASFWRLFPSLAHGVLVLGDDEGIRTAAGLAEASEGRFRVKTTVRWHSGRPVGTGYQAQASSERAQPSSDQAQPSSERAQPSSERAQPSAGQQASSDRAQSSCYQAQPSSGQACQTHLRAQGLGLPQDPHCADVTGVVPDASHPVRGAIPGSVPATGSCGDDAEWLANLARREKVRTIVVSLAERRGSFPVDAVMRCRLRGVRVLDASTFYEMVTRKLNVEHITPGWLIFAPGFGGSRLCDAGRRAADIALALVASLLVAPFIPFVALAVRLDSPGPVLFRQVRVGRGGRPFTLYKFRTMRQDAEKDTGPVWARANDSRVTRFGAFMRRCRIDELPQLFNVLRGDMGFIGPRPERPEFVAELSREVPFYEQRHAVRPGLTGWAQVRFPYGASKADALEKLRYDLYYIKNRAFMLDMEIIARTFSVVLSGSGAR</sequence>
<evidence type="ECO:0000256" key="1">
    <source>
        <dbReference type="ARBA" id="ARBA00004141"/>
    </source>
</evidence>
<dbReference type="KEGG" id="dvl:Dvul_3072"/>
<dbReference type="AlphaFoldDB" id="A0A0H3ACE0"/>
<feature type="region of interest" description="Disordered" evidence="7">
    <location>
        <begin position="164"/>
        <end position="221"/>
    </location>
</feature>
<comment type="subcellular location">
    <subcellularLocation>
        <location evidence="1">Membrane</location>
        <topology evidence="1">Multi-pass membrane protein</topology>
    </subcellularLocation>
</comment>
<evidence type="ECO:0000313" key="11">
    <source>
        <dbReference type="Proteomes" id="UP000009173"/>
    </source>
</evidence>
<protein>
    <submittedName>
        <fullName evidence="10">Sugar transferase</fullName>
    </submittedName>
</protein>
<gene>
    <name evidence="10" type="ordered locus">Dvul_3072</name>
</gene>
<dbReference type="Pfam" id="PF02397">
    <property type="entry name" value="Bac_transf"/>
    <property type="match status" value="1"/>
</dbReference>
<keyword evidence="4 8" id="KW-0812">Transmembrane</keyword>
<name>A0A0H3ACE0_NITV4</name>
<dbReference type="GO" id="GO:0016020">
    <property type="term" value="C:membrane"/>
    <property type="evidence" value="ECO:0007669"/>
    <property type="project" value="UniProtKB-SubCell"/>
</dbReference>
<keyword evidence="5 8" id="KW-1133">Transmembrane helix</keyword>
<organism evidence="10 11">
    <name type="scientific">Nitratidesulfovibrio vulgaris (strain DP4)</name>
    <name type="common">Desulfovibrio vulgaris</name>
    <dbReference type="NCBI Taxonomy" id="391774"/>
    <lineage>
        <taxon>Bacteria</taxon>
        <taxon>Pseudomonadati</taxon>
        <taxon>Thermodesulfobacteriota</taxon>
        <taxon>Desulfovibrionia</taxon>
        <taxon>Desulfovibrionales</taxon>
        <taxon>Desulfovibrionaceae</taxon>
        <taxon>Nitratidesulfovibrio</taxon>
    </lineage>
</organism>
<feature type="transmembrane region" description="Helical" evidence="8">
    <location>
        <begin position="40"/>
        <end position="56"/>
    </location>
</feature>
<keyword evidence="3 10" id="KW-0808">Transferase</keyword>
<dbReference type="EMBL" id="CP000528">
    <property type="protein sequence ID" value="ABM30083.1"/>
    <property type="molecule type" value="Genomic_DNA"/>
</dbReference>
<dbReference type="NCBIfam" id="TIGR03013">
    <property type="entry name" value="EpsB_2"/>
    <property type="match status" value="1"/>
</dbReference>
<keyword evidence="10" id="KW-0614">Plasmid</keyword>
<evidence type="ECO:0000256" key="8">
    <source>
        <dbReference type="SAM" id="Phobius"/>
    </source>
</evidence>
<feature type="transmembrane region" description="Helical" evidence="8">
    <location>
        <begin position="7"/>
        <end position="28"/>
    </location>
</feature>
<evidence type="ECO:0000256" key="2">
    <source>
        <dbReference type="ARBA" id="ARBA00006464"/>
    </source>
</evidence>
<dbReference type="PANTHER" id="PTHR30576:SF21">
    <property type="entry name" value="UDP-GLUCOSE:UNDECAPRENYL-PHOSPHATE GLUCOSE-1-PHOSPHATE TRANSFERASE"/>
    <property type="match status" value="1"/>
</dbReference>
<dbReference type="InterPro" id="IPR017464">
    <property type="entry name" value="Sugar_tfrase_EpsB_2"/>
</dbReference>
<feature type="domain" description="Bacterial sugar transferase" evidence="9">
    <location>
        <begin position="359"/>
        <end position="542"/>
    </location>
</feature>
<feature type="compositionally biased region" description="Polar residues" evidence="7">
    <location>
        <begin position="192"/>
        <end position="221"/>
    </location>
</feature>
<accession>A0A0H3ACE0</accession>
<geneLocation type="plasmid" evidence="10 11">
    <name>pDVUL01</name>
</geneLocation>
<dbReference type="PANTHER" id="PTHR30576">
    <property type="entry name" value="COLANIC BIOSYNTHESIS UDP-GLUCOSE LIPID CARRIER TRANSFERASE"/>
    <property type="match status" value="1"/>
</dbReference>
<evidence type="ECO:0000256" key="7">
    <source>
        <dbReference type="SAM" id="MobiDB-lite"/>
    </source>
</evidence>
<dbReference type="GO" id="GO:0009242">
    <property type="term" value="P:colanic acid biosynthetic process"/>
    <property type="evidence" value="ECO:0007669"/>
    <property type="project" value="TreeGrafter"/>
</dbReference>
<evidence type="ECO:0000256" key="4">
    <source>
        <dbReference type="ARBA" id="ARBA00022692"/>
    </source>
</evidence>
<dbReference type="HOGENOM" id="CLU_024920_4_0_7"/>
<dbReference type="RefSeq" id="WP_011787324.1">
    <property type="nucleotide sequence ID" value="NC_008741.1"/>
</dbReference>
<evidence type="ECO:0000259" key="9">
    <source>
        <dbReference type="Pfam" id="PF02397"/>
    </source>
</evidence>
<evidence type="ECO:0000256" key="5">
    <source>
        <dbReference type="ARBA" id="ARBA00022989"/>
    </source>
</evidence>
<feature type="compositionally biased region" description="Low complexity" evidence="7">
    <location>
        <begin position="180"/>
        <end position="191"/>
    </location>
</feature>
<dbReference type="InterPro" id="IPR003362">
    <property type="entry name" value="Bact_transf"/>
</dbReference>
<evidence type="ECO:0000313" key="10">
    <source>
        <dbReference type="EMBL" id="ABM30083.1"/>
    </source>
</evidence>
<comment type="similarity">
    <text evidence="2">Belongs to the bacterial sugar transferase family.</text>
</comment>
<dbReference type="Proteomes" id="UP000009173">
    <property type="component" value="Plasmid pDVUL01"/>
</dbReference>
<feature type="transmembrane region" description="Helical" evidence="8">
    <location>
        <begin position="99"/>
        <end position="120"/>
    </location>
</feature>
<evidence type="ECO:0000256" key="6">
    <source>
        <dbReference type="ARBA" id="ARBA00023136"/>
    </source>
</evidence>
<reference evidence="11" key="1">
    <citation type="journal article" date="2009" name="Environ. Microbiol.">
        <title>Contribution of mobile genetic elements to Desulfovibrio vulgaris genome plasticity.</title>
        <authorList>
            <person name="Walker C.B."/>
            <person name="Stolyar S."/>
            <person name="Chivian D."/>
            <person name="Pinel N."/>
            <person name="Gabster J.A."/>
            <person name="Dehal P.S."/>
            <person name="He Z."/>
            <person name="Yang Z.K."/>
            <person name="Yen H.C."/>
            <person name="Zhou J."/>
            <person name="Wall J.D."/>
            <person name="Hazen T.C."/>
            <person name="Arkin A.P."/>
            <person name="Stahl D.A."/>
        </authorList>
    </citation>
    <scope>NUCLEOTIDE SEQUENCE [LARGE SCALE GENOMIC DNA]</scope>
    <source>
        <strain evidence="11">DP4</strain>
        <plasmid evidence="11">Plasmid pDVUL01</plasmid>
    </source>
</reference>
<feature type="transmembrane region" description="Helical" evidence="8">
    <location>
        <begin position="364"/>
        <end position="385"/>
    </location>
</feature>
<evidence type="ECO:0000256" key="3">
    <source>
        <dbReference type="ARBA" id="ARBA00022679"/>
    </source>
</evidence>
<keyword evidence="6 8" id="KW-0472">Membrane</keyword>